<dbReference type="SUPFAM" id="SSF141371">
    <property type="entry name" value="PilZ domain-like"/>
    <property type="match status" value="1"/>
</dbReference>
<organism evidence="2 3">
    <name type="scientific">Microvirga aerilata</name>
    <dbReference type="NCBI Taxonomy" id="670292"/>
    <lineage>
        <taxon>Bacteria</taxon>
        <taxon>Pseudomonadati</taxon>
        <taxon>Pseudomonadota</taxon>
        <taxon>Alphaproteobacteria</taxon>
        <taxon>Hyphomicrobiales</taxon>
        <taxon>Methylobacteriaceae</taxon>
        <taxon>Microvirga</taxon>
    </lineage>
</organism>
<dbReference type="Pfam" id="PF07238">
    <property type="entry name" value="PilZ"/>
    <property type="match status" value="1"/>
</dbReference>
<keyword evidence="3" id="KW-1185">Reference proteome</keyword>
<dbReference type="Gene3D" id="2.40.10.220">
    <property type="entry name" value="predicted glycosyltransferase like domains"/>
    <property type="match status" value="1"/>
</dbReference>
<name>A0A937CZA6_9HYPH</name>
<reference evidence="2" key="1">
    <citation type="submission" date="2021-01" db="EMBL/GenBank/DDBJ databases">
        <title>Microvirga sp.</title>
        <authorList>
            <person name="Kim M.K."/>
        </authorList>
    </citation>
    <scope>NUCLEOTIDE SEQUENCE</scope>
    <source>
        <strain evidence="2">5420S-16</strain>
    </source>
</reference>
<sequence>MHDRRSSKRLPSILEGRITLDGEMTKIICTVRNLSVTGARIWIPEAIDLSGEFNLEIPWTGQTVRVRLAWSKGQTHGLMFLADLHPEPNTTIDSLSGDLPH</sequence>
<dbReference type="Proteomes" id="UP000605848">
    <property type="component" value="Unassembled WGS sequence"/>
</dbReference>
<dbReference type="EMBL" id="JAEQMY010000134">
    <property type="protein sequence ID" value="MBL0407998.1"/>
    <property type="molecule type" value="Genomic_DNA"/>
</dbReference>
<evidence type="ECO:0000313" key="2">
    <source>
        <dbReference type="EMBL" id="MBL0407998.1"/>
    </source>
</evidence>
<dbReference type="RefSeq" id="WP_202065616.1">
    <property type="nucleotide sequence ID" value="NZ_JAEQMY010000134.1"/>
</dbReference>
<dbReference type="AlphaFoldDB" id="A0A937CZA6"/>
<protein>
    <submittedName>
        <fullName evidence="2">PilZ domain-containing protein</fullName>
    </submittedName>
</protein>
<feature type="domain" description="PilZ" evidence="1">
    <location>
        <begin position="3"/>
        <end position="93"/>
    </location>
</feature>
<dbReference type="GO" id="GO:0035438">
    <property type="term" value="F:cyclic-di-GMP binding"/>
    <property type="evidence" value="ECO:0007669"/>
    <property type="project" value="InterPro"/>
</dbReference>
<evidence type="ECO:0000259" key="1">
    <source>
        <dbReference type="Pfam" id="PF07238"/>
    </source>
</evidence>
<gene>
    <name evidence="2" type="ORF">JKG68_29295</name>
</gene>
<comment type="caution">
    <text evidence="2">The sequence shown here is derived from an EMBL/GenBank/DDBJ whole genome shotgun (WGS) entry which is preliminary data.</text>
</comment>
<accession>A0A937CZA6</accession>
<evidence type="ECO:0000313" key="3">
    <source>
        <dbReference type="Proteomes" id="UP000605848"/>
    </source>
</evidence>
<proteinExistence type="predicted"/>
<dbReference type="InterPro" id="IPR009875">
    <property type="entry name" value="PilZ_domain"/>
</dbReference>